<evidence type="ECO:0000256" key="4">
    <source>
        <dbReference type="ARBA" id="ARBA00022827"/>
    </source>
</evidence>
<protein>
    <submittedName>
        <fullName evidence="7">Choline dehydrogenase</fullName>
    </submittedName>
</protein>
<feature type="domain" description="Glucose-methanol-choline oxidoreductase N-terminal" evidence="6">
    <location>
        <begin position="252"/>
        <end position="266"/>
    </location>
</feature>
<dbReference type="PANTHER" id="PTHR11552">
    <property type="entry name" value="GLUCOSE-METHANOL-CHOLINE GMC OXIDOREDUCTASE"/>
    <property type="match status" value="1"/>
</dbReference>
<proteinExistence type="inferred from homology"/>
<gene>
    <name evidence="7" type="ORF">Rhow_006435</name>
</gene>
<evidence type="ECO:0000259" key="6">
    <source>
        <dbReference type="PROSITE" id="PS00624"/>
    </source>
</evidence>
<dbReference type="Pfam" id="PF00732">
    <property type="entry name" value="GMC_oxred_N"/>
    <property type="match status" value="1"/>
</dbReference>
<dbReference type="AlphaFoldDB" id="A0A402CFS7"/>
<dbReference type="InterPro" id="IPR007867">
    <property type="entry name" value="GMC_OxRtase_C"/>
</dbReference>
<dbReference type="InterPro" id="IPR000172">
    <property type="entry name" value="GMC_OxRdtase_N"/>
</dbReference>
<dbReference type="Gene3D" id="3.50.50.60">
    <property type="entry name" value="FAD/NAD(P)-binding domain"/>
    <property type="match status" value="1"/>
</dbReference>
<comment type="cofactor">
    <cofactor evidence="1 5">
        <name>FAD</name>
        <dbReference type="ChEBI" id="CHEBI:57692"/>
    </cofactor>
</comment>
<evidence type="ECO:0000256" key="5">
    <source>
        <dbReference type="PIRSR" id="PIRSR000137-2"/>
    </source>
</evidence>
<accession>A0A402CFS7</accession>
<dbReference type="RefSeq" id="WP_124394437.1">
    <property type="nucleotide sequence ID" value="NZ_BHYM01000058.1"/>
</dbReference>
<evidence type="ECO:0000313" key="7">
    <source>
        <dbReference type="EMBL" id="GCE42496.1"/>
    </source>
</evidence>
<comment type="similarity">
    <text evidence="2">Belongs to the GMC oxidoreductase family.</text>
</comment>
<evidence type="ECO:0000313" key="8">
    <source>
        <dbReference type="Proteomes" id="UP000287519"/>
    </source>
</evidence>
<reference evidence="7 8" key="1">
    <citation type="submission" date="2018-11" db="EMBL/GenBank/DDBJ databases">
        <title>Microbial catabolism of amino acid.</title>
        <authorList>
            <person name="Hibi M."/>
            <person name="Ogawa J."/>
        </authorList>
    </citation>
    <scope>NUCLEOTIDE SEQUENCE [LARGE SCALE GENOMIC DNA]</scope>
    <source>
        <strain evidence="7 8">C31-06</strain>
    </source>
</reference>
<dbReference type="SUPFAM" id="SSF51905">
    <property type="entry name" value="FAD/NAD(P)-binding domain"/>
    <property type="match status" value="1"/>
</dbReference>
<keyword evidence="4 5" id="KW-0274">FAD</keyword>
<dbReference type="Proteomes" id="UP000287519">
    <property type="component" value="Unassembled WGS sequence"/>
</dbReference>
<dbReference type="Gene3D" id="3.30.560.10">
    <property type="entry name" value="Glucose Oxidase, domain 3"/>
    <property type="match status" value="1"/>
</dbReference>
<name>A0A402CFS7_RHOWR</name>
<dbReference type="InterPro" id="IPR036188">
    <property type="entry name" value="FAD/NAD-bd_sf"/>
</dbReference>
<keyword evidence="3" id="KW-0285">Flavoprotein</keyword>
<dbReference type="OrthoDB" id="9785276at2"/>
<evidence type="ECO:0000256" key="2">
    <source>
        <dbReference type="ARBA" id="ARBA00010790"/>
    </source>
</evidence>
<dbReference type="InterPro" id="IPR012132">
    <property type="entry name" value="GMC_OxRdtase"/>
</dbReference>
<sequence length="533" mass="57155">MKQCDYLIVGAGSAGSVLADRLSADGARVLVLEAGGSDDDPMVKIPALFAGMFQGPNDWNYNSDPEPGLHGRRLFLPRGKMLGGCSSMNALIYMRGARTDYDRWVDDFGATGWSYNEVLPYFKRSENNADIHDEYHGHDGGLHVTRDRWLSPHAESFIDAAAASGIARNDDFNGAQQDGTGLFQVTAEHGRRCSAADAFLRPAMERPNVEVVTGALVRRIVLDGNRAVGVEYIENGFLHTAVADREVILSAGAYNSPKILMLSGIGPADHLRDIGIDIIVDSPHVGQNLQDHPLTLLHWDTDSTDTFSDLAQPAYMDQWLADGTGKLSSNAAEAAVLWRSDSSLPAADFQMVFVPGFFWDHGFRRPTVGGLTIGLSYNGPSSSGSVRLHSSDPTAPPRIVSNLLSQQSEVDAVIRAIGLAEEIAGRPELSAAFGERVNPGRSIGKAELAAWVRADTQHMYHPTSTCRIGVPGEGVVDPDLKVYGIEGLRVVDASIMPRIVSGNTNAPAIMIGERGADLILGKSSDVAAEAVAV</sequence>
<comment type="caution">
    <text evidence="7">The sequence shown here is derived from an EMBL/GenBank/DDBJ whole genome shotgun (WGS) entry which is preliminary data.</text>
</comment>
<feature type="binding site" evidence="5">
    <location>
        <position position="217"/>
    </location>
    <ligand>
        <name>FAD</name>
        <dbReference type="ChEBI" id="CHEBI:57692"/>
    </ligand>
</feature>
<dbReference type="GO" id="GO:0050660">
    <property type="term" value="F:flavin adenine dinucleotide binding"/>
    <property type="evidence" value="ECO:0007669"/>
    <property type="project" value="InterPro"/>
</dbReference>
<dbReference type="SUPFAM" id="SSF54373">
    <property type="entry name" value="FAD-linked reductases, C-terminal domain"/>
    <property type="match status" value="1"/>
</dbReference>
<dbReference type="PANTHER" id="PTHR11552:SF147">
    <property type="entry name" value="CHOLINE DEHYDROGENASE, MITOCHONDRIAL"/>
    <property type="match status" value="1"/>
</dbReference>
<evidence type="ECO:0000256" key="1">
    <source>
        <dbReference type="ARBA" id="ARBA00001974"/>
    </source>
</evidence>
<dbReference type="Pfam" id="PF05199">
    <property type="entry name" value="GMC_oxred_C"/>
    <property type="match status" value="1"/>
</dbReference>
<dbReference type="PROSITE" id="PS00624">
    <property type="entry name" value="GMC_OXRED_2"/>
    <property type="match status" value="1"/>
</dbReference>
<organism evidence="7 8">
    <name type="scientific">Rhodococcus wratislaviensis</name>
    <name type="common">Tsukamurella wratislaviensis</name>
    <dbReference type="NCBI Taxonomy" id="44752"/>
    <lineage>
        <taxon>Bacteria</taxon>
        <taxon>Bacillati</taxon>
        <taxon>Actinomycetota</taxon>
        <taxon>Actinomycetes</taxon>
        <taxon>Mycobacteriales</taxon>
        <taxon>Nocardiaceae</taxon>
        <taxon>Rhodococcus</taxon>
    </lineage>
</organism>
<keyword evidence="8" id="KW-1185">Reference proteome</keyword>
<dbReference type="EMBL" id="BHYM01000058">
    <property type="protein sequence ID" value="GCE42496.1"/>
    <property type="molecule type" value="Genomic_DNA"/>
</dbReference>
<dbReference type="PIRSF" id="PIRSF000137">
    <property type="entry name" value="Alcohol_oxidase"/>
    <property type="match status" value="1"/>
</dbReference>
<evidence type="ECO:0000256" key="3">
    <source>
        <dbReference type="ARBA" id="ARBA00022630"/>
    </source>
</evidence>
<dbReference type="GO" id="GO:0016614">
    <property type="term" value="F:oxidoreductase activity, acting on CH-OH group of donors"/>
    <property type="evidence" value="ECO:0007669"/>
    <property type="project" value="InterPro"/>
</dbReference>